<gene>
    <name evidence="2" type="ORF">J5Y10_26165</name>
</gene>
<proteinExistence type="predicted"/>
<dbReference type="InterPro" id="IPR032710">
    <property type="entry name" value="NTF2-like_dom_sf"/>
</dbReference>
<keyword evidence="3" id="KW-1185">Reference proteome</keyword>
<dbReference type="Pfam" id="PF13474">
    <property type="entry name" value="SnoaL_3"/>
    <property type="match status" value="1"/>
</dbReference>
<evidence type="ECO:0000313" key="2">
    <source>
        <dbReference type="EMBL" id="MBP0496296.1"/>
    </source>
</evidence>
<name>A0A940N1M4_9PROT</name>
<dbReference type="Gene3D" id="3.10.450.50">
    <property type="match status" value="1"/>
</dbReference>
<sequence length="127" mass="13095">MTGDARAVLDGFLAAFTAADVEGILDLFWPDALVWGTTMIGLATGPEAVHAYFAPVGRRAPGERAARWSSGTSLAVSDTVALISGAWTVGPGVGADGTVLPLRLSLTLLCRDGAWRIAAFHSSPMPG</sequence>
<organism evidence="2 3">
    <name type="scientific">Roseomonas indoligenes</name>
    <dbReference type="NCBI Taxonomy" id="2820811"/>
    <lineage>
        <taxon>Bacteria</taxon>
        <taxon>Pseudomonadati</taxon>
        <taxon>Pseudomonadota</taxon>
        <taxon>Alphaproteobacteria</taxon>
        <taxon>Acetobacterales</taxon>
        <taxon>Roseomonadaceae</taxon>
        <taxon>Roseomonas</taxon>
    </lineage>
</organism>
<dbReference type="EMBL" id="JAGIZA010000033">
    <property type="protein sequence ID" value="MBP0496296.1"/>
    <property type="molecule type" value="Genomic_DNA"/>
</dbReference>
<dbReference type="Proteomes" id="UP000677537">
    <property type="component" value="Unassembled WGS sequence"/>
</dbReference>
<evidence type="ECO:0000313" key="3">
    <source>
        <dbReference type="Proteomes" id="UP000677537"/>
    </source>
</evidence>
<dbReference type="InterPro" id="IPR037401">
    <property type="entry name" value="SnoaL-like"/>
</dbReference>
<feature type="domain" description="SnoaL-like" evidence="1">
    <location>
        <begin position="6"/>
        <end position="125"/>
    </location>
</feature>
<reference evidence="2" key="1">
    <citation type="submission" date="2021-03" db="EMBL/GenBank/DDBJ databases">
        <authorList>
            <person name="So Y."/>
        </authorList>
    </citation>
    <scope>NUCLEOTIDE SEQUENCE</scope>
    <source>
        <strain evidence="2">SG15</strain>
    </source>
</reference>
<evidence type="ECO:0000259" key="1">
    <source>
        <dbReference type="Pfam" id="PF13474"/>
    </source>
</evidence>
<dbReference type="SUPFAM" id="SSF54427">
    <property type="entry name" value="NTF2-like"/>
    <property type="match status" value="1"/>
</dbReference>
<dbReference type="RefSeq" id="WP_209377087.1">
    <property type="nucleotide sequence ID" value="NZ_JAGIZA010000033.1"/>
</dbReference>
<dbReference type="AlphaFoldDB" id="A0A940N1M4"/>
<accession>A0A940N1M4</accession>
<protein>
    <submittedName>
        <fullName evidence="2">Nuclear transport factor 2 family protein</fullName>
    </submittedName>
</protein>
<comment type="caution">
    <text evidence="2">The sequence shown here is derived from an EMBL/GenBank/DDBJ whole genome shotgun (WGS) entry which is preliminary data.</text>
</comment>